<protein>
    <submittedName>
        <fullName evidence="5">Uncharacterized protein</fullName>
    </submittedName>
</protein>
<gene>
    <name evidence="5" type="ORF">AVEN_120366_1</name>
    <name evidence="2" type="ORF">AVEN_196666_1</name>
    <name evidence="3" type="ORF">AVEN_247307_1</name>
    <name evidence="4" type="ORF">AVEN_260149_1</name>
</gene>
<dbReference type="EMBL" id="BGPR01173650">
    <property type="protein sequence ID" value="GBM39608.1"/>
    <property type="molecule type" value="Genomic_DNA"/>
</dbReference>
<dbReference type="EMBL" id="BGPR01173696">
    <property type="protein sequence ID" value="GBM39763.1"/>
    <property type="molecule type" value="Genomic_DNA"/>
</dbReference>
<name>A0A4Y2FEJ8_ARAVE</name>
<evidence type="ECO:0000313" key="2">
    <source>
        <dbReference type="EMBL" id="GBM39608.1"/>
    </source>
</evidence>
<dbReference type="Proteomes" id="UP000499080">
    <property type="component" value="Unassembled WGS sequence"/>
</dbReference>
<feature type="region of interest" description="Disordered" evidence="1">
    <location>
        <begin position="28"/>
        <end position="79"/>
    </location>
</feature>
<evidence type="ECO:0000256" key="1">
    <source>
        <dbReference type="SAM" id="MobiDB-lite"/>
    </source>
</evidence>
<evidence type="ECO:0000313" key="6">
    <source>
        <dbReference type="Proteomes" id="UP000499080"/>
    </source>
</evidence>
<proteinExistence type="predicted"/>
<evidence type="ECO:0000313" key="4">
    <source>
        <dbReference type="EMBL" id="GBM39763.1"/>
    </source>
</evidence>
<evidence type="ECO:0000313" key="5">
    <source>
        <dbReference type="EMBL" id="GBM39822.1"/>
    </source>
</evidence>
<dbReference type="EMBL" id="BGPR01173716">
    <property type="protein sequence ID" value="GBM39822.1"/>
    <property type="molecule type" value="Genomic_DNA"/>
</dbReference>
<sequence length="79" mass="8919">MVNTRSQTKMTGNVDLLALLADFDGERARRNEGKIANRTRENGTRTRTEVDRGRTRFKGGSGSKGQSSRGDQRHRKEIQ</sequence>
<dbReference type="AlphaFoldDB" id="A0A4Y2FEJ8"/>
<dbReference type="EMBL" id="BGPR01173652">
    <property type="protein sequence ID" value="GBM39618.1"/>
    <property type="molecule type" value="Genomic_DNA"/>
</dbReference>
<accession>A0A4Y2FEJ8</accession>
<feature type="compositionally biased region" description="Basic and acidic residues" evidence="1">
    <location>
        <begin position="28"/>
        <end position="54"/>
    </location>
</feature>
<comment type="caution">
    <text evidence="5">The sequence shown here is derived from an EMBL/GenBank/DDBJ whole genome shotgun (WGS) entry which is preliminary data.</text>
</comment>
<evidence type="ECO:0000313" key="3">
    <source>
        <dbReference type="EMBL" id="GBM39618.1"/>
    </source>
</evidence>
<reference evidence="5 6" key="1">
    <citation type="journal article" date="2019" name="Sci. Rep.">
        <title>Orb-weaving spider Araneus ventricosus genome elucidates the spidroin gene catalogue.</title>
        <authorList>
            <person name="Kono N."/>
            <person name="Nakamura H."/>
            <person name="Ohtoshi R."/>
            <person name="Moran D.A.P."/>
            <person name="Shinohara A."/>
            <person name="Yoshida Y."/>
            <person name="Fujiwara M."/>
            <person name="Mori M."/>
            <person name="Tomita M."/>
            <person name="Arakawa K."/>
        </authorList>
    </citation>
    <scope>NUCLEOTIDE SEQUENCE [LARGE SCALE GENOMIC DNA]</scope>
</reference>
<organism evidence="5 6">
    <name type="scientific">Araneus ventricosus</name>
    <name type="common">Orbweaver spider</name>
    <name type="synonym">Epeira ventricosa</name>
    <dbReference type="NCBI Taxonomy" id="182803"/>
    <lineage>
        <taxon>Eukaryota</taxon>
        <taxon>Metazoa</taxon>
        <taxon>Ecdysozoa</taxon>
        <taxon>Arthropoda</taxon>
        <taxon>Chelicerata</taxon>
        <taxon>Arachnida</taxon>
        <taxon>Araneae</taxon>
        <taxon>Araneomorphae</taxon>
        <taxon>Entelegynae</taxon>
        <taxon>Araneoidea</taxon>
        <taxon>Araneidae</taxon>
        <taxon>Araneus</taxon>
    </lineage>
</organism>
<keyword evidence="6" id="KW-1185">Reference proteome</keyword>